<evidence type="ECO:0000256" key="2">
    <source>
        <dbReference type="PROSITE-ProRule" id="PRU00703"/>
    </source>
</evidence>
<reference evidence="4 5" key="1">
    <citation type="submission" date="2024-04" db="EMBL/GenBank/DDBJ databases">
        <title>WGS of bacteria from Torrens River.</title>
        <authorList>
            <person name="Wyrsch E.R."/>
            <person name="Drigo B."/>
        </authorList>
    </citation>
    <scope>NUCLEOTIDE SEQUENCE [LARGE SCALE GENOMIC DNA]</scope>
    <source>
        <strain evidence="4 5">TWI391</strain>
    </source>
</reference>
<dbReference type="PROSITE" id="PS51371">
    <property type="entry name" value="CBS"/>
    <property type="match status" value="2"/>
</dbReference>
<organism evidence="4 5">
    <name type="scientific">Sphingobacterium kitahiroshimense</name>
    <dbReference type="NCBI Taxonomy" id="470446"/>
    <lineage>
        <taxon>Bacteria</taxon>
        <taxon>Pseudomonadati</taxon>
        <taxon>Bacteroidota</taxon>
        <taxon>Sphingobacteriia</taxon>
        <taxon>Sphingobacteriales</taxon>
        <taxon>Sphingobacteriaceae</taxon>
        <taxon>Sphingobacterium</taxon>
    </lineage>
</organism>
<proteinExistence type="predicted"/>
<gene>
    <name evidence="4" type="ORF">ABE541_00035</name>
</gene>
<keyword evidence="1 2" id="KW-0129">CBS domain</keyword>
<evidence type="ECO:0000256" key="1">
    <source>
        <dbReference type="ARBA" id="ARBA00023122"/>
    </source>
</evidence>
<protein>
    <submittedName>
        <fullName evidence="4">CBS domain-containing protein</fullName>
    </submittedName>
</protein>
<dbReference type="Pfam" id="PF00571">
    <property type="entry name" value="CBS"/>
    <property type="match status" value="2"/>
</dbReference>
<feature type="domain" description="CBS" evidence="3">
    <location>
        <begin position="67"/>
        <end position="126"/>
    </location>
</feature>
<dbReference type="RefSeq" id="WP_132772030.1">
    <property type="nucleotide sequence ID" value="NZ_JAOQNK010000001.1"/>
</dbReference>
<dbReference type="InterPro" id="IPR051257">
    <property type="entry name" value="Diverse_CBS-Domain"/>
</dbReference>
<comment type="caution">
    <text evidence="4">The sequence shown here is derived from an EMBL/GenBank/DDBJ whole genome shotgun (WGS) entry which is preliminary data.</text>
</comment>
<name>A0ABV0BLP3_9SPHI</name>
<feature type="domain" description="CBS" evidence="3">
    <location>
        <begin position="7"/>
        <end position="62"/>
    </location>
</feature>
<dbReference type="PANTHER" id="PTHR43080">
    <property type="entry name" value="CBS DOMAIN-CONTAINING PROTEIN CBSX3, MITOCHONDRIAL"/>
    <property type="match status" value="1"/>
</dbReference>
<evidence type="ECO:0000259" key="3">
    <source>
        <dbReference type="PROSITE" id="PS51371"/>
    </source>
</evidence>
<dbReference type="InterPro" id="IPR046342">
    <property type="entry name" value="CBS_dom_sf"/>
</dbReference>
<keyword evidence="5" id="KW-1185">Reference proteome</keyword>
<accession>A0ABV0BLP3</accession>
<evidence type="ECO:0000313" key="4">
    <source>
        <dbReference type="EMBL" id="MEN5375646.1"/>
    </source>
</evidence>
<dbReference type="PANTHER" id="PTHR43080:SF2">
    <property type="entry name" value="CBS DOMAIN-CONTAINING PROTEIN"/>
    <property type="match status" value="1"/>
</dbReference>
<dbReference type="Proteomes" id="UP001409291">
    <property type="component" value="Unassembled WGS sequence"/>
</dbReference>
<sequence length="220" mass="24714">MYIANIPLSQNTTIKQSDTIAFALDRMEDFQFHLLPVVDGDNYLGFISQNDLLNALDDQNTIASVHLKTDPIYIKANQHPYDAIRLMTAYNISTLPVLDENNKFEGVLTSLELVKTISVLQSLNDIGAIITLEIGIHDFSLSKIAHLVEAENAQILNCSTKTVPENATLLVTMKVNKSNIASLLSSFARQNYKVIASFNTLQEFDDLEDRYQQLMNYINI</sequence>
<evidence type="ECO:0000313" key="5">
    <source>
        <dbReference type="Proteomes" id="UP001409291"/>
    </source>
</evidence>
<dbReference type="SMART" id="SM00116">
    <property type="entry name" value="CBS"/>
    <property type="match status" value="2"/>
</dbReference>
<dbReference type="Gene3D" id="3.10.580.10">
    <property type="entry name" value="CBS-domain"/>
    <property type="match status" value="1"/>
</dbReference>
<dbReference type="EMBL" id="JBDJNQ010000001">
    <property type="protein sequence ID" value="MEN5375646.1"/>
    <property type="molecule type" value="Genomic_DNA"/>
</dbReference>
<dbReference type="SUPFAM" id="SSF54631">
    <property type="entry name" value="CBS-domain pair"/>
    <property type="match status" value="1"/>
</dbReference>
<dbReference type="InterPro" id="IPR000644">
    <property type="entry name" value="CBS_dom"/>
</dbReference>